<dbReference type="AlphaFoldDB" id="A0A2C6L1U5"/>
<dbReference type="Proteomes" id="UP000222564">
    <property type="component" value="Unassembled WGS sequence"/>
</dbReference>
<dbReference type="SUPFAM" id="SSF53271">
    <property type="entry name" value="PRTase-like"/>
    <property type="match status" value="1"/>
</dbReference>
<accession>A0A2C6L1U5</accession>
<comment type="caution">
    <text evidence="2">The sequence shown here is derived from an EMBL/GenBank/DDBJ whole genome shotgun (WGS) entry which is preliminary data.</text>
</comment>
<keyword evidence="3" id="KW-1185">Reference proteome</keyword>
<dbReference type="RefSeq" id="WP_099083698.1">
    <property type="nucleotide sequence ID" value="NZ_AWQQ01000091.1"/>
</dbReference>
<dbReference type="InterPro" id="IPR000836">
    <property type="entry name" value="PRTase_dom"/>
</dbReference>
<dbReference type="EMBL" id="AWQQ01000091">
    <property type="protein sequence ID" value="PHJ37391.1"/>
    <property type="molecule type" value="Genomic_DNA"/>
</dbReference>
<name>A0A2C6L1U5_9FIRM</name>
<gene>
    <name evidence="2" type="ORF">P378_15810</name>
</gene>
<dbReference type="Gene3D" id="3.30.1310.20">
    <property type="entry name" value="PRTase-like"/>
    <property type="match status" value="1"/>
</dbReference>
<dbReference type="InterPro" id="IPR029057">
    <property type="entry name" value="PRTase-like"/>
</dbReference>
<evidence type="ECO:0000259" key="1">
    <source>
        <dbReference type="Pfam" id="PF00156"/>
    </source>
</evidence>
<feature type="domain" description="Phosphoribosyltransferase" evidence="1">
    <location>
        <begin position="19"/>
        <end position="181"/>
    </location>
</feature>
<sequence>MFKDRIDAGQRLGEALKKLQIQDGIVIAVPRGGVVVGAQVAQILDIPLDIIIPKKVGAPQNPEVAVGAVTEDGTVIYNENLLSRLDLSEEDLAPTVKKIISEIKRRMKSYRGTGKPPALEGRHVILVDDGIATGSTIIAALRSIKNSGCKAVTLAIPVAPPDTVERLEKEVDHLVCLVSEEPFYAVGQFYRNFNQIRDDEVISIFKGYKHILENVGAAQDASKPLI</sequence>
<dbReference type="Pfam" id="PF00156">
    <property type="entry name" value="Pribosyltran"/>
    <property type="match status" value="1"/>
</dbReference>
<dbReference type="CDD" id="cd06223">
    <property type="entry name" value="PRTases_typeI"/>
    <property type="match status" value="1"/>
</dbReference>
<dbReference type="Gene3D" id="3.40.50.2020">
    <property type="match status" value="1"/>
</dbReference>
<protein>
    <submittedName>
        <fullName evidence="2">Phosphoribosyl transferase</fullName>
    </submittedName>
</protein>
<dbReference type="OrthoDB" id="9810066at2"/>
<evidence type="ECO:0000313" key="2">
    <source>
        <dbReference type="EMBL" id="PHJ37391.1"/>
    </source>
</evidence>
<organism evidence="2 3">
    <name type="scientific">Desulforamulus profundi</name>
    <dbReference type="NCBI Taxonomy" id="1383067"/>
    <lineage>
        <taxon>Bacteria</taxon>
        <taxon>Bacillati</taxon>
        <taxon>Bacillota</taxon>
        <taxon>Clostridia</taxon>
        <taxon>Eubacteriales</taxon>
        <taxon>Peptococcaceae</taxon>
        <taxon>Desulforamulus</taxon>
    </lineage>
</organism>
<reference evidence="2 3" key="1">
    <citation type="submission" date="2013-09" db="EMBL/GenBank/DDBJ databases">
        <title>Biodegradation of hydrocarbons in the deep terrestrial subsurface : characterization of a microbial consortium composed of two Desulfotomaculum species originating from a deep geological formation.</title>
        <authorList>
            <person name="Aullo T."/>
            <person name="Berlendis S."/>
            <person name="Lascourreges J.-F."/>
            <person name="Dessort D."/>
            <person name="Saint-Laurent S."/>
            <person name="Schraauwers B."/>
            <person name="Mas J."/>
            <person name="Magot M."/>
            <person name="Ranchou-Peyruse A."/>
        </authorList>
    </citation>
    <scope>NUCLEOTIDE SEQUENCE [LARGE SCALE GENOMIC DNA]</scope>
    <source>
        <strain evidence="2 3">Bs107</strain>
    </source>
</reference>
<keyword evidence="2" id="KW-0808">Transferase</keyword>
<dbReference type="GO" id="GO:0016740">
    <property type="term" value="F:transferase activity"/>
    <property type="evidence" value="ECO:0007669"/>
    <property type="project" value="UniProtKB-KW"/>
</dbReference>
<evidence type="ECO:0000313" key="3">
    <source>
        <dbReference type="Proteomes" id="UP000222564"/>
    </source>
</evidence>
<proteinExistence type="predicted"/>